<sequence length="304" mass="35367">MAPTKSHLHSSAGLARQRVRPVQTPMAFFLSLPRELRDMVYEYALDWNEMNRAMIRFERGLESHYEFCSIWRRTKGDPLPPLPKLTPLSTPTILLVCRQITDEALPILRKKALTIRPPLLGVPKEFWPLQVTAFISSGTLKHVQHVVLEAESAERPIARVKRNGNLKPSAELLDAHLQYLWGLRSALENNSGLKRISVSFAEMTDPAIRKEYYCLLHQKLLRYFPLVDIDLPENPEIVEEMLLEFFMSPRTQTWKSRPRQSRRIPLEIAWEAMRHPSSLTWYTGGRTTYGSLLVEDDFVKIWHW</sequence>
<accession>A0A9P4MAA3</accession>
<comment type="caution">
    <text evidence="1">The sequence shown here is derived from an EMBL/GenBank/DDBJ whole genome shotgun (WGS) entry which is preliminary data.</text>
</comment>
<evidence type="ECO:0000313" key="1">
    <source>
        <dbReference type="EMBL" id="KAF2103723.1"/>
    </source>
</evidence>
<organism evidence="1 2">
    <name type="scientific">Rhizodiscina lignyota</name>
    <dbReference type="NCBI Taxonomy" id="1504668"/>
    <lineage>
        <taxon>Eukaryota</taxon>
        <taxon>Fungi</taxon>
        <taxon>Dikarya</taxon>
        <taxon>Ascomycota</taxon>
        <taxon>Pezizomycotina</taxon>
        <taxon>Dothideomycetes</taxon>
        <taxon>Pleosporomycetidae</taxon>
        <taxon>Aulographales</taxon>
        <taxon>Rhizodiscinaceae</taxon>
        <taxon>Rhizodiscina</taxon>
    </lineage>
</organism>
<evidence type="ECO:0000313" key="2">
    <source>
        <dbReference type="Proteomes" id="UP000799772"/>
    </source>
</evidence>
<dbReference type="AlphaFoldDB" id="A0A9P4MAA3"/>
<dbReference type="Proteomes" id="UP000799772">
    <property type="component" value="Unassembled WGS sequence"/>
</dbReference>
<dbReference type="EMBL" id="ML978121">
    <property type="protein sequence ID" value="KAF2103723.1"/>
    <property type="molecule type" value="Genomic_DNA"/>
</dbReference>
<dbReference type="PANTHER" id="PTHR42085:SF1">
    <property type="entry name" value="F-BOX DOMAIN-CONTAINING PROTEIN"/>
    <property type="match status" value="1"/>
</dbReference>
<gene>
    <name evidence="1" type="ORF">NA57DRAFT_69933</name>
</gene>
<keyword evidence="2" id="KW-1185">Reference proteome</keyword>
<proteinExistence type="predicted"/>
<dbReference type="PANTHER" id="PTHR42085">
    <property type="entry name" value="F-BOX DOMAIN-CONTAINING PROTEIN"/>
    <property type="match status" value="1"/>
</dbReference>
<name>A0A9P4MAA3_9PEZI</name>
<dbReference type="InterPro" id="IPR038883">
    <property type="entry name" value="AN11006-like"/>
</dbReference>
<dbReference type="OrthoDB" id="3510794at2759"/>
<protein>
    <submittedName>
        <fullName evidence="1">Uncharacterized protein</fullName>
    </submittedName>
</protein>
<reference evidence="1" key="1">
    <citation type="journal article" date="2020" name="Stud. Mycol.">
        <title>101 Dothideomycetes genomes: a test case for predicting lifestyles and emergence of pathogens.</title>
        <authorList>
            <person name="Haridas S."/>
            <person name="Albert R."/>
            <person name="Binder M."/>
            <person name="Bloem J."/>
            <person name="Labutti K."/>
            <person name="Salamov A."/>
            <person name="Andreopoulos B."/>
            <person name="Baker S."/>
            <person name="Barry K."/>
            <person name="Bills G."/>
            <person name="Bluhm B."/>
            <person name="Cannon C."/>
            <person name="Castanera R."/>
            <person name="Culley D."/>
            <person name="Daum C."/>
            <person name="Ezra D."/>
            <person name="Gonzalez J."/>
            <person name="Henrissat B."/>
            <person name="Kuo A."/>
            <person name="Liang C."/>
            <person name="Lipzen A."/>
            <person name="Lutzoni F."/>
            <person name="Magnuson J."/>
            <person name="Mondo S."/>
            <person name="Nolan M."/>
            <person name="Ohm R."/>
            <person name="Pangilinan J."/>
            <person name="Park H.-J."/>
            <person name="Ramirez L."/>
            <person name="Alfaro M."/>
            <person name="Sun H."/>
            <person name="Tritt A."/>
            <person name="Yoshinaga Y."/>
            <person name="Zwiers L.-H."/>
            <person name="Turgeon B."/>
            <person name="Goodwin S."/>
            <person name="Spatafora J."/>
            <person name="Crous P."/>
            <person name="Grigoriev I."/>
        </authorList>
    </citation>
    <scope>NUCLEOTIDE SEQUENCE</scope>
    <source>
        <strain evidence="1">CBS 133067</strain>
    </source>
</reference>